<name>A0AA38SXG4_9ASTR</name>
<comment type="caution">
    <text evidence="1">The sequence shown here is derived from an EMBL/GenBank/DDBJ whole genome shotgun (WGS) entry which is preliminary data.</text>
</comment>
<dbReference type="AlphaFoldDB" id="A0AA38SXG4"/>
<evidence type="ECO:0000313" key="2">
    <source>
        <dbReference type="Proteomes" id="UP001172457"/>
    </source>
</evidence>
<dbReference type="PANTHER" id="PTHR45621">
    <property type="entry name" value="OS01G0588500 PROTEIN-RELATED"/>
    <property type="match status" value="1"/>
</dbReference>
<gene>
    <name evidence="1" type="ORF">OSB04_014528</name>
</gene>
<reference evidence="1" key="1">
    <citation type="submission" date="2023-03" db="EMBL/GenBank/DDBJ databases">
        <title>Chromosome-scale reference genome and RAD-based genetic map of yellow starthistle (Centaurea solstitialis) reveal putative structural variation and QTLs associated with invader traits.</title>
        <authorList>
            <person name="Reatini B."/>
            <person name="Cang F.A."/>
            <person name="Jiang Q."/>
            <person name="Mckibben M.T.W."/>
            <person name="Barker M.S."/>
            <person name="Rieseberg L.H."/>
            <person name="Dlugosch K.M."/>
        </authorList>
    </citation>
    <scope>NUCLEOTIDE SEQUENCE</scope>
    <source>
        <strain evidence="1">CAN-66</strain>
        <tissue evidence="1">Leaf</tissue>
    </source>
</reference>
<dbReference type="InterPro" id="IPR011009">
    <property type="entry name" value="Kinase-like_dom_sf"/>
</dbReference>
<accession>A0AA38SXG4</accession>
<organism evidence="1 2">
    <name type="scientific">Centaurea solstitialis</name>
    <name type="common">yellow star-thistle</name>
    <dbReference type="NCBI Taxonomy" id="347529"/>
    <lineage>
        <taxon>Eukaryota</taxon>
        <taxon>Viridiplantae</taxon>
        <taxon>Streptophyta</taxon>
        <taxon>Embryophyta</taxon>
        <taxon>Tracheophyta</taxon>
        <taxon>Spermatophyta</taxon>
        <taxon>Magnoliopsida</taxon>
        <taxon>eudicotyledons</taxon>
        <taxon>Gunneridae</taxon>
        <taxon>Pentapetalae</taxon>
        <taxon>asterids</taxon>
        <taxon>campanulids</taxon>
        <taxon>Asterales</taxon>
        <taxon>Asteraceae</taxon>
        <taxon>Carduoideae</taxon>
        <taxon>Cardueae</taxon>
        <taxon>Centaureinae</taxon>
        <taxon>Centaurea</taxon>
    </lineage>
</organism>
<dbReference type="Gene3D" id="3.30.200.20">
    <property type="entry name" value="Phosphorylase Kinase, domain 1"/>
    <property type="match status" value="1"/>
</dbReference>
<dbReference type="SUPFAM" id="SSF56112">
    <property type="entry name" value="Protein kinase-like (PK-like)"/>
    <property type="match status" value="1"/>
</dbReference>
<dbReference type="Proteomes" id="UP001172457">
    <property type="component" value="Chromosome 4"/>
</dbReference>
<dbReference type="InterPro" id="IPR050823">
    <property type="entry name" value="Plant_Ser_Thr_Prot_Kinase"/>
</dbReference>
<keyword evidence="2" id="KW-1185">Reference proteome</keyword>
<sequence length="154" mass="17789">METGGINLHVQPSSSSIQLRHHHQNILHVHRSSPISRSQSQHPHHNLPIIRGQTSHRSRKLRQPWPDLAHPNLKIFTFSELKTATRSFRSDTVLHEGGFGKVYKGWLEDKSNSTRNVIAVKKLSSESLHGLEEWQVKCSKVFLNLDHYELLWDL</sequence>
<proteinExistence type="predicted"/>
<evidence type="ECO:0000313" key="1">
    <source>
        <dbReference type="EMBL" id="KAJ9550483.1"/>
    </source>
</evidence>
<protein>
    <submittedName>
        <fullName evidence="1">Uncharacterized protein</fullName>
    </submittedName>
</protein>
<dbReference type="EMBL" id="JARYMX010000004">
    <property type="protein sequence ID" value="KAJ9550483.1"/>
    <property type="molecule type" value="Genomic_DNA"/>
</dbReference>